<evidence type="ECO:0000313" key="4">
    <source>
        <dbReference type="Proteomes" id="UP000827092"/>
    </source>
</evidence>
<dbReference type="GO" id="GO:0008270">
    <property type="term" value="F:zinc ion binding"/>
    <property type="evidence" value="ECO:0007669"/>
    <property type="project" value="InterPro"/>
</dbReference>
<comment type="similarity">
    <text evidence="1">Belongs to the alpha-carbonic anhydrase family.</text>
</comment>
<organism evidence="3 4">
    <name type="scientific">Oedothorax gibbosus</name>
    <dbReference type="NCBI Taxonomy" id="931172"/>
    <lineage>
        <taxon>Eukaryota</taxon>
        <taxon>Metazoa</taxon>
        <taxon>Ecdysozoa</taxon>
        <taxon>Arthropoda</taxon>
        <taxon>Chelicerata</taxon>
        <taxon>Arachnida</taxon>
        <taxon>Araneae</taxon>
        <taxon>Araneomorphae</taxon>
        <taxon>Entelegynae</taxon>
        <taxon>Araneoidea</taxon>
        <taxon>Linyphiidae</taxon>
        <taxon>Erigoninae</taxon>
        <taxon>Oedothorax</taxon>
    </lineage>
</organism>
<protein>
    <recommendedName>
        <fullName evidence="2">Alpha-carbonic anhydrase domain-containing protein</fullName>
    </recommendedName>
</protein>
<dbReference type="EMBL" id="JAFNEN010000530">
    <property type="protein sequence ID" value="KAG8181161.1"/>
    <property type="molecule type" value="Genomic_DNA"/>
</dbReference>
<dbReference type="GO" id="GO:0004089">
    <property type="term" value="F:carbonate dehydratase activity"/>
    <property type="evidence" value="ECO:0007669"/>
    <property type="project" value="InterPro"/>
</dbReference>
<dbReference type="InterPro" id="IPR036398">
    <property type="entry name" value="CA_dom_sf"/>
</dbReference>
<dbReference type="SUPFAM" id="SSF51069">
    <property type="entry name" value="Carbonic anhydrase"/>
    <property type="match status" value="1"/>
</dbReference>
<gene>
    <name evidence="3" type="ORF">JTE90_004472</name>
</gene>
<dbReference type="AlphaFoldDB" id="A0AAV6UAY6"/>
<sequence length="322" mass="36310">MVFTKKRDIGLFHVFIVFILNWTGVYGSWEEWWTYDGISGPDYWGLLNPEWKLCSRGRRQSPIDIEPALLLYDPALSKVHVDETKVNGTLTNTGHSVRLVLDTVGGAGVSIKGGPLSYPYSAHSLLLHYGRTDDKGSEHTLAGHAFPAELQILGYNHHLYENMSEAMSKTQGVIGIAVMFQISEASSPDLHLLTSQLEKIIHKGQSASVSHLSLRSLLPDTSQFMTYEGSTTVPGCHETVTWILLNRPLYITKAEIFQLRRLMQGDEKHPKTALGNNFRPPQPLYNRSVRTNVFNHDIENKKCLNSRKLFYKGNVGSIQWME</sequence>
<dbReference type="Pfam" id="PF00194">
    <property type="entry name" value="Carb_anhydrase"/>
    <property type="match status" value="1"/>
</dbReference>
<dbReference type="Gene3D" id="3.10.200.10">
    <property type="entry name" value="Alpha carbonic anhydrase"/>
    <property type="match status" value="1"/>
</dbReference>
<evidence type="ECO:0000256" key="1">
    <source>
        <dbReference type="ARBA" id="ARBA00010718"/>
    </source>
</evidence>
<evidence type="ECO:0000313" key="3">
    <source>
        <dbReference type="EMBL" id="KAG8181161.1"/>
    </source>
</evidence>
<comment type="caution">
    <text evidence="3">The sequence shown here is derived from an EMBL/GenBank/DDBJ whole genome shotgun (WGS) entry which is preliminary data.</text>
</comment>
<dbReference type="InterPro" id="IPR001148">
    <property type="entry name" value="CA_dom"/>
</dbReference>
<dbReference type="PANTHER" id="PTHR18952">
    <property type="entry name" value="CARBONIC ANHYDRASE"/>
    <property type="match status" value="1"/>
</dbReference>
<dbReference type="SMART" id="SM01057">
    <property type="entry name" value="Carb_anhydrase"/>
    <property type="match status" value="1"/>
</dbReference>
<dbReference type="InterPro" id="IPR023561">
    <property type="entry name" value="Carbonic_anhydrase_a-class"/>
</dbReference>
<proteinExistence type="inferred from homology"/>
<keyword evidence="4" id="KW-1185">Reference proteome</keyword>
<reference evidence="3 4" key="1">
    <citation type="journal article" date="2022" name="Nat. Ecol. Evol.">
        <title>A masculinizing supergene underlies an exaggerated male reproductive morph in a spider.</title>
        <authorList>
            <person name="Hendrickx F."/>
            <person name="De Corte Z."/>
            <person name="Sonet G."/>
            <person name="Van Belleghem S.M."/>
            <person name="Kostlbacher S."/>
            <person name="Vangestel C."/>
        </authorList>
    </citation>
    <scope>NUCLEOTIDE SEQUENCE [LARGE SCALE GENOMIC DNA]</scope>
    <source>
        <strain evidence="3">W744_W776</strain>
    </source>
</reference>
<dbReference type="Proteomes" id="UP000827092">
    <property type="component" value="Unassembled WGS sequence"/>
</dbReference>
<dbReference type="PROSITE" id="PS51144">
    <property type="entry name" value="ALPHA_CA_2"/>
    <property type="match status" value="1"/>
</dbReference>
<name>A0AAV6UAY6_9ARAC</name>
<dbReference type="PANTHER" id="PTHR18952:SF208">
    <property type="entry name" value="CARBONIC ANHYDRASE XA-RELATED"/>
    <property type="match status" value="1"/>
</dbReference>
<evidence type="ECO:0000259" key="2">
    <source>
        <dbReference type="PROSITE" id="PS51144"/>
    </source>
</evidence>
<feature type="domain" description="Alpha-carbonic anhydrase" evidence="2">
    <location>
        <begin position="31"/>
        <end position="293"/>
    </location>
</feature>
<dbReference type="GO" id="GO:0006730">
    <property type="term" value="P:one-carbon metabolic process"/>
    <property type="evidence" value="ECO:0007669"/>
    <property type="project" value="TreeGrafter"/>
</dbReference>
<accession>A0AAV6UAY6</accession>